<sequence length="85" mass="10308">MKNILTGDRPTDNFHIRVKNPGQVEGKMVFTYLDVFGKDKEYIEELGTHYRRSVLEEIIKTYYHVFQEYEVRMRSKTRRLMNSLF</sequence>
<evidence type="ECO:0000313" key="1">
    <source>
        <dbReference type="EMBL" id="BBC60760.1"/>
    </source>
</evidence>
<gene>
    <name evidence="1" type="ORF">DAT561_0639</name>
</gene>
<reference evidence="1 2" key="1">
    <citation type="submission" date="2018-01" db="EMBL/GenBank/DDBJ databases">
        <title>Whole genome sequence of Melissococcus plutonius DAT561.</title>
        <authorList>
            <person name="Okumura K."/>
            <person name="Takamatsu D."/>
            <person name="Okura M."/>
        </authorList>
    </citation>
    <scope>NUCLEOTIDE SEQUENCE [LARGE SCALE GENOMIC DNA]</scope>
    <source>
        <strain evidence="1 2">DAT561</strain>
    </source>
</reference>
<dbReference type="EMBL" id="AP018492">
    <property type="protein sequence ID" value="BBC60760.1"/>
    <property type="molecule type" value="Genomic_DNA"/>
</dbReference>
<proteinExistence type="predicted"/>
<evidence type="ECO:0000313" key="2">
    <source>
        <dbReference type="Proteomes" id="UP000269226"/>
    </source>
</evidence>
<dbReference type="Proteomes" id="UP000269226">
    <property type="component" value="Chromosome"/>
</dbReference>
<organism evidence="1 2">
    <name type="scientific">Melissococcus plutonius</name>
    <dbReference type="NCBI Taxonomy" id="33970"/>
    <lineage>
        <taxon>Bacteria</taxon>
        <taxon>Bacillati</taxon>
        <taxon>Bacillota</taxon>
        <taxon>Bacilli</taxon>
        <taxon>Lactobacillales</taxon>
        <taxon>Enterococcaceae</taxon>
        <taxon>Melissococcus</taxon>
    </lineage>
</organism>
<protein>
    <submittedName>
        <fullName evidence="1">Uncharacterized protein</fullName>
    </submittedName>
</protein>
<name>A0A2Z5Y1X6_9ENTE</name>
<accession>A0A2Z5Y1X6</accession>
<dbReference type="AlphaFoldDB" id="A0A2Z5Y1X6"/>
<dbReference type="Gene3D" id="1.10.240.10">
    <property type="entry name" value="Tyrosyl-Transfer RNA Synthetase"/>
    <property type="match status" value="1"/>
</dbReference>